<evidence type="ECO:0000313" key="2">
    <source>
        <dbReference type="Proteomes" id="UP000598174"/>
    </source>
</evidence>
<proteinExistence type="predicted"/>
<protein>
    <submittedName>
        <fullName evidence="1">Uncharacterized protein</fullName>
    </submittedName>
</protein>
<dbReference type="RefSeq" id="WP_203823103.1">
    <property type="nucleotide sequence ID" value="NZ_BAAABP010000005.1"/>
</dbReference>
<accession>A0A919JBG8</accession>
<dbReference type="EMBL" id="BOMM01000100">
    <property type="protein sequence ID" value="GIE16782.1"/>
    <property type="molecule type" value="Genomic_DNA"/>
</dbReference>
<name>A0A919JBG8_9ACTN</name>
<dbReference type="AlphaFoldDB" id="A0A919JBG8"/>
<dbReference type="Proteomes" id="UP000598174">
    <property type="component" value="Unassembled WGS sequence"/>
</dbReference>
<reference evidence="1" key="1">
    <citation type="submission" date="2021-01" db="EMBL/GenBank/DDBJ databases">
        <title>Whole genome shotgun sequence of Actinoplanes ferrugineus NBRC 15555.</title>
        <authorList>
            <person name="Komaki H."/>
            <person name="Tamura T."/>
        </authorList>
    </citation>
    <scope>NUCLEOTIDE SEQUENCE</scope>
    <source>
        <strain evidence="1">NBRC 15555</strain>
    </source>
</reference>
<keyword evidence="2" id="KW-1185">Reference proteome</keyword>
<gene>
    <name evidence="1" type="ORF">Afe05nite_86220</name>
</gene>
<organism evidence="1 2">
    <name type="scientific">Paractinoplanes ferrugineus</name>
    <dbReference type="NCBI Taxonomy" id="113564"/>
    <lineage>
        <taxon>Bacteria</taxon>
        <taxon>Bacillati</taxon>
        <taxon>Actinomycetota</taxon>
        <taxon>Actinomycetes</taxon>
        <taxon>Micromonosporales</taxon>
        <taxon>Micromonosporaceae</taxon>
        <taxon>Paractinoplanes</taxon>
    </lineage>
</organism>
<sequence>MTAVVIRWHDRNNVELLVDGVQVLSVSDLDENGGRDGEASVAYAAEVTAGAVARALGASVTIERKP</sequence>
<comment type="caution">
    <text evidence="1">The sequence shown here is derived from an EMBL/GenBank/DDBJ whole genome shotgun (WGS) entry which is preliminary data.</text>
</comment>
<evidence type="ECO:0000313" key="1">
    <source>
        <dbReference type="EMBL" id="GIE16782.1"/>
    </source>
</evidence>